<comment type="caution">
    <text evidence="2">The sequence shown here is derived from an EMBL/GenBank/DDBJ whole genome shotgun (WGS) entry which is preliminary data.</text>
</comment>
<evidence type="ECO:0000313" key="2">
    <source>
        <dbReference type="EMBL" id="MBE0563642.1"/>
    </source>
</evidence>
<gene>
    <name evidence="2" type="ORF">IH622_22885</name>
</gene>
<protein>
    <submittedName>
        <fullName evidence="2">Uncharacterized protein</fullName>
    </submittedName>
</protein>
<dbReference type="AlphaFoldDB" id="A0A8I0N8R0"/>
<sequence length="252" mass="27655">MSSVFGNLTTEGLEESQDRLGGFRVLESGPYKITIHAAYAGKAANSNAQSVTIIGKLEDDTEYRETFWITNKNGENWFQDKNDPKKKVPLPGFTIIDDLCLMTTDKPLAAQDAEDKVVNVYDPDQKKELPKSVPMLVGLLGKEAVLGILKETRNKQVKNDAGDYVDTADSRDENVTDKVFHHPSHLTVPEARKQIQTAAFYGSWVERNKGQTRDRRSIKDGQGGQAGRSGRPGTPPKAGETAAKTSSLFGNS</sequence>
<dbReference type="EMBL" id="JACZKO010000063">
    <property type="protein sequence ID" value="MBE0563642.1"/>
    <property type="molecule type" value="Genomic_DNA"/>
</dbReference>
<feature type="compositionally biased region" description="Basic and acidic residues" evidence="1">
    <location>
        <begin position="207"/>
        <end position="219"/>
    </location>
</feature>
<dbReference type="Proteomes" id="UP000642265">
    <property type="component" value="Unassembled WGS sequence"/>
</dbReference>
<evidence type="ECO:0000256" key="1">
    <source>
        <dbReference type="SAM" id="MobiDB-lite"/>
    </source>
</evidence>
<feature type="compositionally biased region" description="Polar residues" evidence="1">
    <location>
        <begin position="243"/>
        <end position="252"/>
    </location>
</feature>
<accession>A0A8I0N8R0</accession>
<proteinExistence type="predicted"/>
<feature type="region of interest" description="Disordered" evidence="1">
    <location>
        <begin position="207"/>
        <end position="252"/>
    </location>
</feature>
<evidence type="ECO:0000313" key="3">
    <source>
        <dbReference type="Proteomes" id="UP000642265"/>
    </source>
</evidence>
<organism evidence="2 3">
    <name type="scientific">Brucella anthropi</name>
    <name type="common">Ochrobactrum anthropi</name>
    <dbReference type="NCBI Taxonomy" id="529"/>
    <lineage>
        <taxon>Bacteria</taxon>
        <taxon>Pseudomonadati</taxon>
        <taxon>Pseudomonadota</taxon>
        <taxon>Alphaproteobacteria</taxon>
        <taxon>Hyphomicrobiales</taxon>
        <taxon>Brucellaceae</taxon>
        <taxon>Brucella/Ochrobactrum group</taxon>
        <taxon>Brucella</taxon>
    </lineage>
</organism>
<reference evidence="2" key="1">
    <citation type="submission" date="2020-09" db="EMBL/GenBank/DDBJ databases">
        <authorList>
            <person name="Dalcin Martins P."/>
        </authorList>
    </citation>
    <scope>NUCLEOTIDE SEQUENCE</scope>
    <source>
        <strain evidence="2">MAG47</strain>
    </source>
</reference>
<name>A0A8I0N8R0_BRUAN</name>
<reference evidence="2" key="2">
    <citation type="submission" date="2020-10" db="EMBL/GenBank/DDBJ databases">
        <title>Enrichment of novel Verrucomicrobia, Bacteroidetes and Krumholzibacteria in an oxygen-limited, methane- and iron-fed bioreactor inoculated with Bothnian Sea sediments.</title>
        <authorList>
            <person name="Martins P.D."/>
            <person name="de Jong A."/>
            <person name="Lenstra W.K."/>
            <person name="van Helmond N.A.G.M."/>
            <person name="Slomp C.P."/>
            <person name="Jetten M.S.M."/>
            <person name="Welte C.U."/>
            <person name="Rasigraf O."/>
        </authorList>
    </citation>
    <scope>NUCLEOTIDE SEQUENCE</scope>
    <source>
        <strain evidence="2">MAG47</strain>
    </source>
</reference>